<evidence type="ECO:0000313" key="4">
    <source>
        <dbReference type="EMBL" id="MFC5591587.1"/>
    </source>
</evidence>
<protein>
    <submittedName>
        <fullName evidence="4">TPM domain-containing protein</fullName>
    </submittedName>
</protein>
<organism evidence="4 5">
    <name type="scientific">Sporosarcina soli</name>
    <dbReference type="NCBI Taxonomy" id="334736"/>
    <lineage>
        <taxon>Bacteria</taxon>
        <taxon>Bacillati</taxon>
        <taxon>Bacillota</taxon>
        <taxon>Bacilli</taxon>
        <taxon>Bacillales</taxon>
        <taxon>Caryophanaceae</taxon>
        <taxon>Sporosarcina</taxon>
    </lineage>
</organism>
<keyword evidence="1" id="KW-0812">Transmembrane</keyword>
<dbReference type="Pfam" id="PF04536">
    <property type="entry name" value="TPM_phosphatase"/>
    <property type="match status" value="1"/>
</dbReference>
<feature type="domain" description="TPM" evidence="3">
    <location>
        <begin position="40"/>
        <end position="165"/>
    </location>
</feature>
<comment type="caution">
    <text evidence="4">The sequence shown here is derived from an EMBL/GenBank/DDBJ whole genome shotgun (WGS) entry which is preliminary data.</text>
</comment>
<evidence type="ECO:0000256" key="1">
    <source>
        <dbReference type="SAM" id="Phobius"/>
    </source>
</evidence>
<accession>A0ABW0TPY6</accession>
<reference evidence="5" key="1">
    <citation type="journal article" date="2019" name="Int. J. Syst. Evol. Microbiol.">
        <title>The Global Catalogue of Microorganisms (GCM) 10K type strain sequencing project: providing services to taxonomists for standard genome sequencing and annotation.</title>
        <authorList>
            <consortium name="The Broad Institute Genomics Platform"/>
            <consortium name="The Broad Institute Genome Sequencing Center for Infectious Disease"/>
            <person name="Wu L."/>
            <person name="Ma J."/>
        </authorList>
    </citation>
    <scope>NUCLEOTIDE SEQUENCE [LARGE SCALE GENOMIC DNA]</scope>
    <source>
        <strain evidence="5">CGMCC 4.1434</strain>
    </source>
</reference>
<feature type="signal peptide" evidence="2">
    <location>
        <begin position="1"/>
        <end position="26"/>
    </location>
</feature>
<keyword evidence="5" id="KW-1185">Reference proteome</keyword>
<keyword evidence="2" id="KW-0732">Signal</keyword>
<feature type="chain" id="PRO_5045810517" evidence="2">
    <location>
        <begin position="27"/>
        <end position="279"/>
    </location>
</feature>
<proteinExistence type="predicted"/>
<dbReference type="Gene3D" id="3.10.310.50">
    <property type="match status" value="1"/>
</dbReference>
<dbReference type="RefSeq" id="WP_381439557.1">
    <property type="nucleotide sequence ID" value="NZ_JBHSNO010000016.1"/>
</dbReference>
<keyword evidence="1" id="KW-0472">Membrane</keyword>
<evidence type="ECO:0000256" key="2">
    <source>
        <dbReference type="SAM" id="SignalP"/>
    </source>
</evidence>
<feature type="transmembrane region" description="Helical" evidence="1">
    <location>
        <begin position="194"/>
        <end position="210"/>
    </location>
</feature>
<evidence type="ECO:0000259" key="3">
    <source>
        <dbReference type="Pfam" id="PF04536"/>
    </source>
</evidence>
<dbReference type="Proteomes" id="UP001596109">
    <property type="component" value="Unassembled WGS sequence"/>
</dbReference>
<dbReference type="PANTHER" id="PTHR30373:SF2">
    <property type="entry name" value="UPF0603 PROTEIN YGCG"/>
    <property type="match status" value="1"/>
</dbReference>
<dbReference type="PANTHER" id="PTHR30373">
    <property type="entry name" value="UPF0603 PROTEIN YGCG"/>
    <property type="match status" value="1"/>
</dbReference>
<name>A0ABW0TPY6_9BACL</name>
<dbReference type="InterPro" id="IPR007621">
    <property type="entry name" value="TPM_dom"/>
</dbReference>
<keyword evidence="1" id="KW-1133">Transmembrane helix</keyword>
<gene>
    <name evidence="4" type="ORF">ACFPRA_22130</name>
</gene>
<dbReference type="EMBL" id="JBHSNO010000016">
    <property type="protein sequence ID" value="MFC5591587.1"/>
    <property type="molecule type" value="Genomic_DNA"/>
</dbReference>
<evidence type="ECO:0000313" key="5">
    <source>
        <dbReference type="Proteomes" id="UP001596109"/>
    </source>
</evidence>
<sequence length="279" mass="29337">MRRQAVRIAATICLLCFAYHPIAVWAADVPPWDPYDYYIQDHANVLSSEQKEELNRYGQQLNDATGAELAVLTLPTIGNEAIDTFATKALRAYQLGKQEENNGALLVVTTVKGESGRREFFLTTGYGLEGALPDGKIGRIIDQLAYPYLEQGEPDRAIMEAYKAFYNEIAAEYNWEGEIAPVTAPDQQKSDSDFGIPFPIIVLIIIYILYRIGRNGGGRGGGGGGGGSGRYRGRGSGPIFFPGSFGGGSGGGFGGGFGGGGGFTGGGGSGGGGGAGRGW</sequence>